<evidence type="ECO:0000313" key="1">
    <source>
        <dbReference type="EMBL" id="CDP95078.1"/>
    </source>
</evidence>
<gene>
    <name evidence="1" type="primary">Bm9674</name>
    <name evidence="1" type="ORF">BM_Bm9674</name>
</gene>
<reference evidence="1" key="1">
    <citation type="journal article" date="2007" name="Science">
        <title>Draft genome of the filarial nematode parasite Brugia malayi.</title>
        <authorList>
            <person name="Ghedin E."/>
            <person name="Wang S."/>
            <person name="Spiro D."/>
            <person name="Caler E."/>
            <person name="Zhao Q."/>
            <person name="Crabtree J."/>
            <person name="Allen J.E."/>
            <person name="Delcher A.L."/>
            <person name="Guiliano D.B."/>
            <person name="Miranda-Saavedra D."/>
            <person name="Angiuoli S.V."/>
            <person name="Creasy T."/>
            <person name="Amedeo P."/>
            <person name="Haas B."/>
            <person name="El-Sayed N.M."/>
            <person name="Wortman J.R."/>
            <person name="Feldblyum T."/>
            <person name="Tallon L."/>
            <person name="Schatz M."/>
            <person name="Shumway M."/>
            <person name="Koo H."/>
            <person name="Salzberg S.L."/>
            <person name="Schobel S."/>
            <person name="Pertea M."/>
            <person name="Pop M."/>
            <person name="White O."/>
            <person name="Barton G.J."/>
            <person name="Carlow C.K."/>
            <person name="Crawford M.J."/>
            <person name="Daub J."/>
            <person name="Dimmic M.W."/>
            <person name="Estes C.F."/>
            <person name="Foster J.M."/>
            <person name="Ganatra M."/>
            <person name="Gregory W.F."/>
            <person name="Johnson N.M."/>
            <person name="Jin J."/>
            <person name="Komuniecki R."/>
            <person name="Korf I."/>
            <person name="Kumar S."/>
            <person name="Laney S."/>
            <person name="Li B.W."/>
            <person name="Li W."/>
            <person name="Lindblom T.H."/>
            <person name="Lustigman S."/>
            <person name="Ma D."/>
            <person name="Maina C.V."/>
            <person name="Martin D.M."/>
            <person name="McCarter J.P."/>
            <person name="McReynolds L."/>
            <person name="Mitreva M."/>
            <person name="Nutman T.B."/>
            <person name="Parkinson J."/>
            <person name="Peregrin-Alvarez J.M."/>
            <person name="Poole C."/>
            <person name="Ren Q."/>
            <person name="Saunders L."/>
            <person name="Sluder A.E."/>
            <person name="Smith K."/>
            <person name="Stanke M."/>
            <person name="Unnasch T.R."/>
            <person name="Ware J."/>
            <person name="Wei A.D."/>
            <person name="Weil G."/>
            <person name="Williams D.J."/>
            <person name="Zhang Y."/>
            <person name="Williams S.A."/>
            <person name="Fraser-Liggett C."/>
            <person name="Slatko B."/>
            <person name="Blaxter M.L."/>
            <person name="Scott A.L."/>
        </authorList>
    </citation>
    <scope>NUCLEOTIDE SEQUENCE</scope>
    <source>
        <strain evidence="1">FR3</strain>
    </source>
</reference>
<accession>A0A1I9G1U1</accession>
<proteinExistence type="predicted"/>
<protein>
    <submittedName>
        <fullName evidence="1">Bm9674, isoform b</fullName>
    </submittedName>
</protein>
<dbReference type="EMBL" id="LN856931">
    <property type="protein sequence ID" value="CDP95078.1"/>
    <property type="molecule type" value="Genomic_DNA"/>
</dbReference>
<organism evidence="1">
    <name type="scientific">Brugia malayi</name>
    <name type="common">Filarial nematode worm</name>
    <dbReference type="NCBI Taxonomy" id="6279"/>
    <lineage>
        <taxon>Eukaryota</taxon>
        <taxon>Metazoa</taxon>
        <taxon>Ecdysozoa</taxon>
        <taxon>Nematoda</taxon>
        <taxon>Chromadorea</taxon>
        <taxon>Rhabditida</taxon>
        <taxon>Spirurina</taxon>
        <taxon>Spiruromorpha</taxon>
        <taxon>Filarioidea</taxon>
        <taxon>Onchocercidae</taxon>
        <taxon>Brugia</taxon>
    </lineage>
</organism>
<sequence length="174" mass="19966">MRRISEEAQRYKDDWNIACFGQSGFEHLASRLPHRGLRNFRDASSTSYDFAKSTRTGQALNDVFSTEAKERKNKQTSMLIGTGHGFDIVAWDDDSDNTGRGVSGRRGSDSMMCWTASQNSLARNRNKRVLHVYNVVKKSSKALLILQRFSNPFIFWLIYCSQWVPKTWFLAISI</sequence>
<dbReference type="AlphaFoldDB" id="A0A1I9G1U1"/>
<reference evidence="1" key="2">
    <citation type="submission" date="2012-12" db="EMBL/GenBank/DDBJ databases">
        <authorList>
            <consortium name="WormBase Consortium"/>
            <person name="Ghedin E."/>
            <person name="Paulini M."/>
        </authorList>
    </citation>
    <scope>NUCLEOTIDE SEQUENCE</scope>
    <source>
        <strain evidence="1">FR3</strain>
    </source>
</reference>
<name>A0A1I9G1U1_BRUMA</name>